<dbReference type="EMBL" id="CP002868">
    <property type="protein sequence ID" value="AEJ19885.1"/>
    <property type="molecule type" value="Genomic_DNA"/>
</dbReference>
<protein>
    <submittedName>
        <fullName evidence="1">Uncharacterized protein</fullName>
    </submittedName>
</protein>
<evidence type="ECO:0000313" key="1">
    <source>
        <dbReference type="EMBL" id="AEJ19885.1"/>
    </source>
</evidence>
<name>F8F2X7_GRAC1</name>
<gene>
    <name evidence="1" type="ordered locus">Spica_1743</name>
</gene>
<dbReference type="eggNOG" id="ENOG502Z8HG">
    <property type="taxonomic scope" value="Bacteria"/>
</dbReference>
<dbReference type="AlphaFoldDB" id="F8F2X7"/>
<keyword evidence="2" id="KW-1185">Reference proteome</keyword>
<dbReference type="KEGG" id="scd:Spica_1743"/>
<dbReference type="Gene3D" id="3.60.60.10">
    <property type="entry name" value="Penicillin V Acylase, Chain A"/>
    <property type="match status" value="1"/>
</dbReference>
<reference evidence="2" key="1">
    <citation type="journal article" date="2013" name="Stand. Genomic Sci.">
        <title>Genome sequence of the thermophilic fresh-water bacterium Spirochaeta caldaria type strain (H1(T)), reclassification of Spirochaeta caldaria, Spirochaeta stenostrepta, and Spirochaeta zuelzerae in the genus Treponema as Treponema caldaria comb. nov., Treponema stenostrepta comb. nov., and Treponema zuelzerae comb. nov., and emendation of the genus Treponema.</title>
        <authorList>
            <person name="Abt B."/>
            <person name="Goker M."/>
            <person name="Scheuner C."/>
            <person name="Han C."/>
            <person name="Lu M."/>
            <person name="Misra M."/>
            <person name="Lapidus A."/>
            <person name="Nolan M."/>
            <person name="Lucas S."/>
            <person name="Hammon N."/>
            <person name="Deshpande S."/>
            <person name="Cheng J.F."/>
            <person name="Tapia R."/>
            <person name="Goodwin L.A."/>
            <person name="Pitluck S."/>
            <person name="Liolios K."/>
            <person name="Pagani I."/>
            <person name="Ivanova N."/>
            <person name="Mavromatis K."/>
            <person name="Mikhailova N."/>
            <person name="Huntemann M."/>
            <person name="Pati A."/>
            <person name="Chen A."/>
            <person name="Palaniappan K."/>
            <person name="Land M."/>
            <person name="Hauser L."/>
            <person name="Jeffries C.D."/>
            <person name="Rohde M."/>
            <person name="Spring S."/>
            <person name="Gronow S."/>
            <person name="Detter J.C."/>
            <person name="Bristow J."/>
            <person name="Eisen J.A."/>
            <person name="Markowitz V."/>
            <person name="Hugenholtz P."/>
            <person name="Kyrpides N.C."/>
            <person name="Woyke T."/>
            <person name="Klenk H.P."/>
        </authorList>
    </citation>
    <scope>NUCLEOTIDE SEQUENCE</scope>
    <source>
        <strain evidence="2">ATCC 51460 / DSM 7334 / H1</strain>
    </source>
</reference>
<accession>F8F2X7</accession>
<organism evidence="1 2">
    <name type="scientific">Gracilinema caldarium (strain ATCC 51460 / DSM 7334 / H1)</name>
    <name type="common">Treponema caldarium</name>
    <dbReference type="NCBI Taxonomy" id="744872"/>
    <lineage>
        <taxon>Bacteria</taxon>
        <taxon>Pseudomonadati</taxon>
        <taxon>Spirochaetota</taxon>
        <taxon>Spirochaetia</taxon>
        <taxon>Spirochaetales</taxon>
        <taxon>Breznakiellaceae</taxon>
        <taxon>Gracilinema</taxon>
    </lineage>
</organism>
<dbReference type="HOGENOM" id="CLU_1188308_0_0_12"/>
<proteinExistence type="predicted"/>
<sequence length="243" mass="27816">MCTSFVLRRKSILVAMNFDNNGKDINISDSLDDGFIVSVKFKGNYFPSFGISRSGIFVNDLEVDPCDEGKYRRQSDKIWVNSTLVNKLLKNMLSFNQLYKKMDSLEFVNGPYSSTHNMIVNRNGDVIINEPGRGKIYSKREDSNYLIMTNFPIIKNNKIISVGKTGTGIDRFEIAKDYIENRKDLSIGDCFELLKLTSQSESEWKTDLSIVYDVTNNTVYISKKMDFNNIQKIELLSIVDTNE</sequence>
<evidence type="ECO:0000313" key="2">
    <source>
        <dbReference type="Proteomes" id="UP000000503"/>
    </source>
</evidence>
<dbReference type="Proteomes" id="UP000000503">
    <property type="component" value="Chromosome"/>
</dbReference>